<protein>
    <recommendedName>
        <fullName evidence="3">CRISPR type III-associated protein domain-containing protein</fullName>
    </recommendedName>
</protein>
<feature type="domain" description="CRISPR type III-associated protein" evidence="3">
    <location>
        <begin position="75"/>
        <end position="258"/>
    </location>
</feature>
<gene>
    <name evidence="4" type="ORF">GCM10008919_00670</name>
</gene>
<evidence type="ECO:0000313" key="4">
    <source>
        <dbReference type="EMBL" id="GAA0201183.1"/>
    </source>
</evidence>
<dbReference type="PANTHER" id="PTHR35579">
    <property type="entry name" value="CRISPR SYSTEM CMS ENDORIBONUCLEASE CSM3"/>
    <property type="match status" value="1"/>
</dbReference>
<comment type="caution">
    <text evidence="4">The sequence shown here is derived from an EMBL/GenBank/DDBJ whole genome shotgun (WGS) entry which is preliminary data.</text>
</comment>
<dbReference type="EMBL" id="BAAACR010000001">
    <property type="protein sequence ID" value="GAA0201183.1"/>
    <property type="molecule type" value="Genomic_DNA"/>
</dbReference>
<evidence type="ECO:0000256" key="1">
    <source>
        <dbReference type="ARBA" id="ARBA00023118"/>
    </source>
</evidence>
<name>A0ABP3CF81_9FIRM</name>
<sequence length="288" mass="31800">MKKKQNAAERRNAKKQQTQEARLAAVKQKREEKEKAARIEKAKSARVPVKTPMLRYGDKASSAEIKPTAPLYVHVKILSPLHLGSGGADIHVDADVVQDDVGLPYFPAKRLKGLLYESGLEVSEMAGGCLIAKEKLDTLFQRGRGGVQQLVISNLYLENYDVLHVDLLYLQKNFPSVFRPAYVLDQYASVRYQTAINPETGVAQENSLRNMRVLDAGLTFVGEIRILGGDKDCLRTLALAVRNLSQCGGKRTRGFGQIACTLTQNGKDVLVPLVEEALSKIRRRGGKA</sequence>
<dbReference type="PANTHER" id="PTHR35579:SF3">
    <property type="entry name" value="CRISPR SYSTEM CMS ENDORIBONUCLEASE CSM3"/>
    <property type="match status" value="1"/>
</dbReference>
<feature type="region of interest" description="Disordered" evidence="2">
    <location>
        <begin position="1"/>
        <end position="43"/>
    </location>
</feature>
<dbReference type="RefSeq" id="WP_304988087.1">
    <property type="nucleotide sequence ID" value="NZ_BAAACR010000001.1"/>
</dbReference>
<accession>A0ABP3CF81</accession>
<keyword evidence="5" id="KW-1185">Reference proteome</keyword>
<dbReference type="CDD" id="cd09726">
    <property type="entry name" value="RAMP_I_III"/>
    <property type="match status" value="1"/>
</dbReference>
<organism evidence="4 5">
    <name type="scientific">Selenomonas dianae</name>
    <dbReference type="NCBI Taxonomy" id="135079"/>
    <lineage>
        <taxon>Bacteria</taxon>
        <taxon>Bacillati</taxon>
        <taxon>Bacillota</taxon>
        <taxon>Negativicutes</taxon>
        <taxon>Selenomonadales</taxon>
        <taxon>Selenomonadaceae</taxon>
        <taxon>Selenomonas</taxon>
    </lineage>
</organism>
<reference evidence="5" key="1">
    <citation type="journal article" date="2019" name="Int. J. Syst. Evol. Microbiol.">
        <title>The Global Catalogue of Microorganisms (GCM) 10K type strain sequencing project: providing services to taxonomists for standard genome sequencing and annotation.</title>
        <authorList>
            <consortium name="The Broad Institute Genomics Platform"/>
            <consortium name="The Broad Institute Genome Sequencing Center for Infectious Disease"/>
            <person name="Wu L."/>
            <person name="Ma J."/>
        </authorList>
    </citation>
    <scope>NUCLEOTIDE SEQUENCE [LARGE SCALE GENOMIC DNA]</scope>
    <source>
        <strain evidence="5">JCM 8542</strain>
    </source>
</reference>
<dbReference type="InterPro" id="IPR005537">
    <property type="entry name" value="RAMP_III_fam"/>
</dbReference>
<evidence type="ECO:0000259" key="3">
    <source>
        <dbReference type="Pfam" id="PF03787"/>
    </source>
</evidence>
<feature type="compositionally biased region" description="Basic and acidic residues" evidence="2">
    <location>
        <begin position="1"/>
        <end position="11"/>
    </location>
</feature>
<proteinExistence type="predicted"/>
<feature type="compositionally biased region" description="Basic and acidic residues" evidence="2">
    <location>
        <begin position="28"/>
        <end position="43"/>
    </location>
</feature>
<dbReference type="Proteomes" id="UP001500399">
    <property type="component" value="Unassembled WGS sequence"/>
</dbReference>
<keyword evidence="1" id="KW-0051">Antiviral defense</keyword>
<dbReference type="InterPro" id="IPR052216">
    <property type="entry name" value="CRISPR_Csm3_endoribonuclease"/>
</dbReference>
<dbReference type="Pfam" id="PF03787">
    <property type="entry name" value="RAMPs"/>
    <property type="match status" value="1"/>
</dbReference>
<evidence type="ECO:0000256" key="2">
    <source>
        <dbReference type="SAM" id="MobiDB-lite"/>
    </source>
</evidence>
<evidence type="ECO:0000313" key="5">
    <source>
        <dbReference type="Proteomes" id="UP001500399"/>
    </source>
</evidence>